<proteinExistence type="predicted"/>
<sequence length="82" mass="9004">MEGSGAGEQMGEIPLCSLLLFTQQSPKNYSGVTVRFSLLPLKLRFRVMGVFFCNVSVLPMGVLHHLLPLFIFIGENSGFITA</sequence>
<gene>
    <name evidence="2" type="ORF">P167DRAFT_205046</name>
</gene>
<name>A0A3N4L6G2_9PEZI</name>
<keyword evidence="3" id="KW-1185">Reference proteome</keyword>
<protein>
    <submittedName>
        <fullName evidence="2">Uncharacterized protein</fullName>
    </submittedName>
</protein>
<organism evidence="2 3">
    <name type="scientific">Morchella conica CCBAS932</name>
    <dbReference type="NCBI Taxonomy" id="1392247"/>
    <lineage>
        <taxon>Eukaryota</taxon>
        <taxon>Fungi</taxon>
        <taxon>Dikarya</taxon>
        <taxon>Ascomycota</taxon>
        <taxon>Pezizomycotina</taxon>
        <taxon>Pezizomycetes</taxon>
        <taxon>Pezizales</taxon>
        <taxon>Morchellaceae</taxon>
        <taxon>Morchella</taxon>
    </lineage>
</organism>
<dbReference type="EMBL" id="ML119107">
    <property type="protein sequence ID" value="RPB17069.1"/>
    <property type="molecule type" value="Genomic_DNA"/>
</dbReference>
<reference evidence="2 3" key="1">
    <citation type="journal article" date="2018" name="Nat. Ecol. Evol.">
        <title>Pezizomycetes genomes reveal the molecular basis of ectomycorrhizal truffle lifestyle.</title>
        <authorList>
            <person name="Murat C."/>
            <person name="Payen T."/>
            <person name="Noel B."/>
            <person name="Kuo A."/>
            <person name="Morin E."/>
            <person name="Chen J."/>
            <person name="Kohler A."/>
            <person name="Krizsan K."/>
            <person name="Balestrini R."/>
            <person name="Da Silva C."/>
            <person name="Montanini B."/>
            <person name="Hainaut M."/>
            <person name="Levati E."/>
            <person name="Barry K.W."/>
            <person name="Belfiori B."/>
            <person name="Cichocki N."/>
            <person name="Clum A."/>
            <person name="Dockter R.B."/>
            <person name="Fauchery L."/>
            <person name="Guy J."/>
            <person name="Iotti M."/>
            <person name="Le Tacon F."/>
            <person name="Lindquist E.A."/>
            <person name="Lipzen A."/>
            <person name="Malagnac F."/>
            <person name="Mello A."/>
            <person name="Molinier V."/>
            <person name="Miyauchi S."/>
            <person name="Poulain J."/>
            <person name="Riccioni C."/>
            <person name="Rubini A."/>
            <person name="Sitrit Y."/>
            <person name="Splivallo R."/>
            <person name="Traeger S."/>
            <person name="Wang M."/>
            <person name="Zifcakova L."/>
            <person name="Wipf D."/>
            <person name="Zambonelli A."/>
            <person name="Paolocci F."/>
            <person name="Nowrousian M."/>
            <person name="Ottonello S."/>
            <person name="Baldrian P."/>
            <person name="Spatafora J.W."/>
            <person name="Henrissat B."/>
            <person name="Nagy L.G."/>
            <person name="Aury J.M."/>
            <person name="Wincker P."/>
            <person name="Grigoriev I.V."/>
            <person name="Bonfante P."/>
            <person name="Martin F.M."/>
        </authorList>
    </citation>
    <scope>NUCLEOTIDE SEQUENCE [LARGE SCALE GENOMIC DNA]</scope>
    <source>
        <strain evidence="2 3">CCBAS932</strain>
    </source>
</reference>
<keyword evidence="1" id="KW-1133">Transmembrane helix</keyword>
<dbReference type="InParanoid" id="A0A3N4L6G2"/>
<keyword evidence="1" id="KW-0812">Transmembrane</keyword>
<dbReference type="AlphaFoldDB" id="A0A3N4L6G2"/>
<evidence type="ECO:0000313" key="3">
    <source>
        <dbReference type="Proteomes" id="UP000277580"/>
    </source>
</evidence>
<evidence type="ECO:0000256" key="1">
    <source>
        <dbReference type="SAM" id="Phobius"/>
    </source>
</evidence>
<feature type="transmembrane region" description="Helical" evidence="1">
    <location>
        <begin position="45"/>
        <end position="67"/>
    </location>
</feature>
<evidence type="ECO:0000313" key="2">
    <source>
        <dbReference type="EMBL" id="RPB17069.1"/>
    </source>
</evidence>
<accession>A0A3N4L6G2</accession>
<keyword evidence="1" id="KW-0472">Membrane</keyword>
<dbReference type="Proteomes" id="UP000277580">
    <property type="component" value="Unassembled WGS sequence"/>
</dbReference>